<dbReference type="InterPro" id="IPR013215">
    <property type="entry name" value="Cbl-indep_Met_Synth_N"/>
</dbReference>
<organism evidence="16 17">
    <name type="scientific">Polaribacter atrinae</name>
    <dbReference type="NCBI Taxonomy" id="1333662"/>
    <lineage>
        <taxon>Bacteria</taxon>
        <taxon>Pseudomonadati</taxon>
        <taxon>Bacteroidota</taxon>
        <taxon>Flavobacteriia</taxon>
        <taxon>Flavobacteriales</taxon>
        <taxon>Flavobacteriaceae</taxon>
    </lineage>
</organism>
<evidence type="ECO:0000256" key="12">
    <source>
        <dbReference type="PIRSR" id="PIRSR000382-2"/>
    </source>
</evidence>
<feature type="binding site" evidence="12">
    <location>
        <position position="675"/>
    </location>
    <ligand>
        <name>Zn(2+)</name>
        <dbReference type="ChEBI" id="CHEBI:29105"/>
        <label>1</label>
        <note>catalytic</note>
    </ligand>
</feature>
<protein>
    <recommendedName>
        <fullName evidence="10">5-methyltetrahydropteroyltriglutamate--homocysteine methyltransferase</fullName>
        <ecNumber evidence="10">2.1.1.14</ecNumber>
    </recommendedName>
    <alternativeName>
        <fullName evidence="10">Cobalamin-independent methionine synthase</fullName>
    </alternativeName>
    <alternativeName>
        <fullName evidence="10">Methionine synthase, vitamin-B12 independent isozyme</fullName>
    </alternativeName>
</protein>
<comment type="pathway">
    <text evidence="2 10">Amino-acid biosynthesis; L-methionine biosynthesis via de novo pathway; L-methionine from L-homocysteine (MetE route): step 1/1.</text>
</comment>
<evidence type="ECO:0000259" key="15">
    <source>
        <dbReference type="Pfam" id="PF08267"/>
    </source>
</evidence>
<evidence type="ECO:0000256" key="4">
    <source>
        <dbReference type="ARBA" id="ARBA00022603"/>
    </source>
</evidence>
<name>A0A176TA68_9FLAO</name>
<dbReference type="InterPro" id="IPR002629">
    <property type="entry name" value="Met_Synth_C/arc"/>
</dbReference>
<dbReference type="UniPathway" id="UPA00051">
    <property type="reaction ID" value="UER00082"/>
</dbReference>
<dbReference type="Gene3D" id="3.20.20.210">
    <property type="match status" value="2"/>
</dbReference>
<feature type="binding site" evidence="12">
    <location>
        <position position="651"/>
    </location>
    <ligand>
        <name>Zn(2+)</name>
        <dbReference type="ChEBI" id="CHEBI:29105"/>
        <label>1</label>
        <note>catalytic</note>
    </ligand>
</feature>
<accession>A0A176TA68</accession>
<dbReference type="GO" id="GO:0008270">
    <property type="term" value="F:zinc ion binding"/>
    <property type="evidence" value="ECO:0007669"/>
    <property type="project" value="InterPro"/>
</dbReference>
<keyword evidence="4 10" id="KW-0489">Methyltransferase</keyword>
<feature type="binding site" evidence="10 11">
    <location>
        <begin position="525"/>
        <end position="526"/>
    </location>
    <ligand>
        <name>5-methyltetrahydropteroyltri-L-glutamate</name>
        <dbReference type="ChEBI" id="CHEBI:58207"/>
    </ligand>
</feature>
<dbReference type="Pfam" id="PF01717">
    <property type="entry name" value="Meth_synt_2"/>
    <property type="match status" value="1"/>
</dbReference>
<feature type="binding site" evidence="10 11">
    <location>
        <begin position="441"/>
        <end position="443"/>
    </location>
    <ligand>
        <name>L-homocysteine</name>
        <dbReference type="ChEBI" id="CHEBI:58199"/>
    </ligand>
</feature>
<keyword evidence="9 10" id="KW-0486">Methionine biosynthesis</keyword>
<feature type="binding site" evidence="11">
    <location>
        <position position="18"/>
    </location>
    <ligand>
        <name>5-methyltetrahydropteroyltri-L-glutamate</name>
        <dbReference type="ChEBI" id="CHEBI:58207"/>
    </ligand>
</feature>
<dbReference type="HAMAP" id="MF_00172">
    <property type="entry name" value="Meth_synth"/>
    <property type="match status" value="1"/>
</dbReference>
<evidence type="ECO:0000313" key="17">
    <source>
        <dbReference type="Proteomes" id="UP000076923"/>
    </source>
</evidence>
<dbReference type="PANTHER" id="PTHR30519">
    <property type="entry name" value="5-METHYLTETRAHYDROPTEROYLTRIGLUTAMATE--HOMOCYSTEINE METHYLTRANSFERASE"/>
    <property type="match status" value="1"/>
</dbReference>
<evidence type="ECO:0000256" key="10">
    <source>
        <dbReference type="HAMAP-Rule" id="MF_00172"/>
    </source>
</evidence>
<feature type="binding site" evidence="10">
    <location>
        <position position="651"/>
    </location>
    <ligand>
        <name>Zn(2+)</name>
        <dbReference type="ChEBI" id="CHEBI:29105"/>
        <note>catalytic</note>
    </ligand>
</feature>
<dbReference type="STRING" id="1333662.LPB303_12410"/>
<evidence type="ECO:0000256" key="7">
    <source>
        <dbReference type="ARBA" id="ARBA00022723"/>
    </source>
</evidence>
<comment type="function">
    <text evidence="1 10">Catalyzes the transfer of a methyl group from 5-methyltetrahydrofolate to homocysteine resulting in methionine formation.</text>
</comment>
<feature type="binding site" evidence="12">
    <location>
        <position position="666"/>
    </location>
    <ligand>
        <name>Zn(2+)</name>
        <dbReference type="ChEBI" id="CHEBI:29105"/>
        <label>1</label>
        <note>catalytic</note>
    </ligand>
</feature>
<dbReference type="Proteomes" id="UP000076923">
    <property type="component" value="Unassembled WGS sequence"/>
</dbReference>
<feature type="binding site" evidence="10">
    <location>
        <begin position="15"/>
        <end position="18"/>
    </location>
    <ligand>
        <name>5-methyltetrahydropteroyltri-L-glutamate</name>
        <dbReference type="ChEBI" id="CHEBI:58207"/>
    </ligand>
</feature>
<dbReference type="EC" id="2.1.1.14" evidence="10"/>
<evidence type="ECO:0000256" key="9">
    <source>
        <dbReference type="ARBA" id="ARBA00023167"/>
    </source>
</evidence>
<reference evidence="16 17" key="1">
    <citation type="submission" date="2016-02" db="EMBL/GenBank/DDBJ databases">
        <title>Draft genome sequence of Polaribacter atrinae KACC17473.</title>
        <authorList>
            <person name="Shin S.-K."/>
            <person name="Yi H."/>
        </authorList>
    </citation>
    <scope>NUCLEOTIDE SEQUENCE [LARGE SCALE GENOMIC DNA]</scope>
    <source>
        <strain evidence="16 17">KACC 17473</strain>
    </source>
</reference>
<feature type="domain" description="Cobalamin-independent methionine synthase MetE N-terminal" evidence="15">
    <location>
        <begin position="3"/>
        <end position="315"/>
    </location>
</feature>
<feature type="binding site" evidence="12">
    <location>
        <position position="653"/>
    </location>
    <ligand>
        <name>Zn(2+)</name>
        <dbReference type="ChEBI" id="CHEBI:29105"/>
        <label>1</label>
        <note>catalytic</note>
    </ligand>
</feature>
<keyword evidence="7 10" id="KW-0479">Metal-binding</keyword>
<dbReference type="PIRSF" id="PIRSF000382">
    <property type="entry name" value="MeTrfase_B12_ind"/>
    <property type="match status" value="1"/>
</dbReference>
<feature type="domain" description="Cobalamin-independent methionine synthase MetE C-terminal/archaeal" evidence="14">
    <location>
        <begin position="436"/>
        <end position="758"/>
    </location>
</feature>
<dbReference type="FunFam" id="3.20.20.210:FF:000002">
    <property type="entry name" value="5-methyltetrahydropteroyltriglutamate--homocysteine methyltransferase"/>
    <property type="match status" value="1"/>
</dbReference>
<dbReference type="GO" id="GO:0032259">
    <property type="term" value="P:methylation"/>
    <property type="evidence" value="ECO:0007669"/>
    <property type="project" value="UniProtKB-KW"/>
</dbReference>
<feature type="binding site" evidence="11">
    <location>
        <position position="121"/>
    </location>
    <ligand>
        <name>5-methyltetrahydropteroyltri-L-glutamate</name>
        <dbReference type="ChEBI" id="CHEBI:58207"/>
    </ligand>
</feature>
<dbReference type="GO" id="GO:0003871">
    <property type="term" value="F:5-methyltetrahydropteroyltriglutamate-homocysteine S-methyltransferase activity"/>
    <property type="evidence" value="ECO:0007669"/>
    <property type="project" value="UniProtKB-UniRule"/>
</dbReference>
<comment type="similarity">
    <text evidence="3 10">Belongs to the vitamin-B12 independent methionine synthase family.</text>
</comment>
<proteinExistence type="inferred from homology"/>
<comment type="catalytic activity">
    <reaction evidence="10">
        <text>5-methyltetrahydropteroyltri-L-glutamate + L-homocysteine = tetrahydropteroyltri-L-glutamate + L-methionine</text>
        <dbReference type="Rhea" id="RHEA:21196"/>
        <dbReference type="ChEBI" id="CHEBI:57844"/>
        <dbReference type="ChEBI" id="CHEBI:58140"/>
        <dbReference type="ChEBI" id="CHEBI:58199"/>
        <dbReference type="ChEBI" id="CHEBI:58207"/>
        <dbReference type="EC" id="2.1.1.14"/>
    </reaction>
</comment>
<feature type="active site" description="Proton donor" evidence="10 13">
    <location>
        <position position="704"/>
    </location>
</feature>
<feature type="binding site" evidence="10 11">
    <location>
        <position position="609"/>
    </location>
    <ligand>
        <name>L-homocysteine</name>
        <dbReference type="ChEBI" id="CHEBI:58199"/>
    </ligand>
</feature>
<feature type="binding site" evidence="10 11">
    <location>
        <position position="571"/>
    </location>
    <ligand>
        <name>5-methyltetrahydropteroyltri-L-glutamate</name>
        <dbReference type="ChEBI" id="CHEBI:58207"/>
    </ligand>
</feature>
<dbReference type="InterPro" id="IPR038071">
    <property type="entry name" value="UROD/MetE-like_sf"/>
</dbReference>
<feature type="binding site" evidence="12">
    <location>
        <position position="736"/>
    </location>
    <ligand>
        <name>Zn(2+)</name>
        <dbReference type="ChEBI" id="CHEBI:29105"/>
        <label>1</label>
        <note>catalytic</note>
    </ligand>
</feature>
<feature type="binding site" evidence="10">
    <location>
        <position position="116"/>
    </location>
    <ligand>
        <name>5-methyltetrahydropteroyltri-L-glutamate</name>
        <dbReference type="ChEBI" id="CHEBI:58207"/>
    </ligand>
</feature>
<feature type="binding site" evidence="10">
    <location>
        <position position="494"/>
    </location>
    <ligand>
        <name>L-homocysteine</name>
        <dbReference type="ChEBI" id="CHEBI:58199"/>
    </ligand>
</feature>
<comment type="cofactor">
    <cofactor evidence="12">
        <name>Zn(2+)</name>
        <dbReference type="ChEBI" id="CHEBI:29105"/>
    </cofactor>
    <text evidence="12">Binds 2 Zn(2+) ions per subunit.</text>
</comment>
<dbReference type="GO" id="GO:0009086">
    <property type="term" value="P:methionine biosynthetic process"/>
    <property type="evidence" value="ECO:0007669"/>
    <property type="project" value="UniProtKB-UniRule"/>
</dbReference>
<gene>
    <name evidence="10" type="primary">metE</name>
    <name evidence="16" type="ORF">LPB303_12410</name>
</gene>
<evidence type="ECO:0000259" key="14">
    <source>
        <dbReference type="Pfam" id="PF01717"/>
    </source>
</evidence>
<comment type="cofactor">
    <cofactor evidence="10">
        <name>Zn(2+)</name>
        <dbReference type="ChEBI" id="CHEBI:29105"/>
    </cofactor>
    <text evidence="10">Binds 1 zinc ion per subunit.</text>
</comment>
<evidence type="ECO:0000256" key="3">
    <source>
        <dbReference type="ARBA" id="ARBA00009553"/>
    </source>
</evidence>
<keyword evidence="6 10" id="KW-0808">Transferase</keyword>
<evidence type="ECO:0000256" key="11">
    <source>
        <dbReference type="PIRSR" id="PIRSR000382-1"/>
    </source>
</evidence>
<dbReference type="CDD" id="cd03312">
    <property type="entry name" value="CIMS_N_terminal_like"/>
    <property type="match status" value="1"/>
</dbReference>
<keyword evidence="8 10" id="KW-0862">Zinc</keyword>
<dbReference type="NCBIfam" id="TIGR01371">
    <property type="entry name" value="met_syn_B12ind"/>
    <property type="match status" value="1"/>
</dbReference>
<dbReference type="InterPro" id="IPR006276">
    <property type="entry name" value="Cobalamin-indep_Met_synthase"/>
</dbReference>
<sequence>MKTTILGHPRIGEKRELKKAIESYWKANISEKELLEIASDIKKKNWLNQKDIGIDLIPSNDFSLYDQVLDMSLTLNCIPKRFRELKNKVSFVDLYFSMARGFQKDKFDIVAMEMTKWFDTNYHYLVPEFEKEQQFELNSCKIISEYREALQIGINTKPVLIGPLTYLLIGKEKENGFHRLDLIDRLLPAYIDLIEELKNEGVTYIQFDEPYLSLDLTNKEQEVYLETYTILKDKFPEIQFILANYFGTLHDNLNLTLSLPVDVLHVDLIRGLDELDTILKHQKKEQILSLGIVDGRNIWKTNFDASTEIINKAKAIKGDNIWISSSCSLLHSPYDLANEKDSAIPEEVMQWLSFAKQKLQEIVLLKKIAQGTLQASDIKEIEANKLAFINKEKSALIHNNKVKQRINALTEADSLRKSIFAERQKKQQQELQLPLFPTTTIGSFPQTKEVRSLRLKYKKKQLSEEKYNSFLEEEITSAIKFQENIGLDVLVHGEFERNDMVEYFGERLAGFAFSNFGWVQSYGSRCVKPPILFGDVSREKPMTVKWTAYAQSLSKKYVKGMLTGPVTILQWSFVRDDQSRAQTCNQIALAIRDEVADLEKAGIKIIQIDEPAIREGLPLRKNNWAAYLKWAVNAFKISASVVKDDTQIHTHMCYSEFNDIIANIADMDADVITIETSRSEMELLDVFVDFKYPNEIGPGVYDIHSPRVPNVYEIESLLIKATNLLPQENIWVNPDCGLKTRDWPETKLALENLVASAKLMRERVASVV</sequence>
<evidence type="ECO:0000256" key="5">
    <source>
        <dbReference type="ARBA" id="ARBA00022605"/>
    </source>
</evidence>
<feature type="binding site" evidence="10">
    <location>
        <position position="653"/>
    </location>
    <ligand>
        <name>Zn(2+)</name>
        <dbReference type="ChEBI" id="CHEBI:29105"/>
        <note>catalytic</note>
    </ligand>
</feature>
<dbReference type="Pfam" id="PF08267">
    <property type="entry name" value="Meth_synt_1"/>
    <property type="match status" value="1"/>
</dbReference>
<keyword evidence="17" id="KW-1185">Reference proteome</keyword>
<keyword evidence="5 10" id="KW-0028">Amino-acid biosynthesis</keyword>
<dbReference type="NCBIfam" id="NF003556">
    <property type="entry name" value="PRK05222.1"/>
    <property type="match status" value="1"/>
</dbReference>
<feature type="binding site" evidence="10">
    <location>
        <position position="615"/>
    </location>
    <ligand>
        <name>5-methyltetrahydropteroyltri-L-glutamate</name>
        <dbReference type="ChEBI" id="CHEBI:58207"/>
    </ligand>
</feature>
<feature type="binding site" evidence="10">
    <location>
        <position position="675"/>
    </location>
    <ligand>
        <name>Zn(2+)</name>
        <dbReference type="ChEBI" id="CHEBI:29105"/>
        <note>catalytic</note>
    </ligand>
</feature>
<evidence type="ECO:0000256" key="1">
    <source>
        <dbReference type="ARBA" id="ARBA00002777"/>
    </source>
</evidence>
<dbReference type="AlphaFoldDB" id="A0A176TA68"/>
<dbReference type="EMBL" id="LVWE01000050">
    <property type="protein sequence ID" value="OAD44443.1"/>
    <property type="molecule type" value="Genomic_DNA"/>
</dbReference>
<dbReference type="RefSeq" id="WP_068450643.1">
    <property type="nucleotide sequence ID" value="NZ_CANKUV010000004.1"/>
</dbReference>
<evidence type="ECO:0000256" key="2">
    <source>
        <dbReference type="ARBA" id="ARBA00004681"/>
    </source>
</evidence>
<evidence type="ECO:0000313" key="16">
    <source>
        <dbReference type="EMBL" id="OAD44443.1"/>
    </source>
</evidence>
<comment type="caution">
    <text evidence="16">The sequence shown here is derived from an EMBL/GenBank/DDBJ whole genome shotgun (WGS) entry which is preliminary data.</text>
</comment>
<feature type="binding site" evidence="10 11">
    <location>
        <position position="609"/>
    </location>
    <ligand>
        <name>L-methionine</name>
        <dbReference type="ChEBI" id="CHEBI:57844"/>
    </ligand>
</feature>
<feature type="binding site" evidence="10 11">
    <location>
        <begin position="441"/>
        <end position="443"/>
    </location>
    <ligand>
        <name>L-methionine</name>
        <dbReference type="ChEBI" id="CHEBI:57844"/>
    </ligand>
</feature>
<evidence type="ECO:0000256" key="13">
    <source>
        <dbReference type="PIRSR" id="PIRSR000382-3"/>
    </source>
</evidence>
<dbReference type="SUPFAM" id="SSF51726">
    <property type="entry name" value="UROD/MetE-like"/>
    <property type="match status" value="2"/>
</dbReference>
<dbReference type="CDD" id="cd03311">
    <property type="entry name" value="CIMS_C_terminal_like"/>
    <property type="match status" value="1"/>
</dbReference>
<evidence type="ECO:0000256" key="6">
    <source>
        <dbReference type="ARBA" id="ARBA00022679"/>
    </source>
</evidence>
<evidence type="ECO:0000256" key="8">
    <source>
        <dbReference type="ARBA" id="ARBA00022833"/>
    </source>
</evidence>
<keyword evidence="10" id="KW-0677">Repeat</keyword>
<feature type="binding site" evidence="10 11">
    <location>
        <position position="494"/>
    </location>
    <ligand>
        <name>L-methionine</name>
        <dbReference type="ChEBI" id="CHEBI:57844"/>
    </ligand>
</feature>
<dbReference type="OrthoDB" id="244285at2"/>
<feature type="binding site" evidence="10">
    <location>
        <position position="736"/>
    </location>
    <ligand>
        <name>Zn(2+)</name>
        <dbReference type="ChEBI" id="CHEBI:29105"/>
        <note>catalytic</note>
    </ligand>
</feature>